<comment type="caution">
    <text evidence="2">The sequence shown here is derived from an EMBL/GenBank/DDBJ whole genome shotgun (WGS) entry which is preliminary data.</text>
</comment>
<accession>A0ABR9K0Y3</accession>
<name>A0ABR9K0Y3_9ACTN</name>
<dbReference type="RefSeq" id="WP_192762520.1">
    <property type="nucleotide sequence ID" value="NZ_JADBDZ010000001.1"/>
</dbReference>
<dbReference type="Proteomes" id="UP000627838">
    <property type="component" value="Unassembled WGS sequence"/>
</dbReference>
<feature type="signal peptide" evidence="1">
    <location>
        <begin position="1"/>
        <end position="24"/>
    </location>
</feature>
<keyword evidence="3" id="KW-1185">Reference proteome</keyword>
<evidence type="ECO:0000313" key="3">
    <source>
        <dbReference type="Proteomes" id="UP000627838"/>
    </source>
</evidence>
<sequence>MLRIAFMLMAAVLLALTTPAPVHADPAGNTSADGLRADRIARALRENPVYVTDHMLRAVTPDTGTRIARTLDRLDVPYYVVILPSSLGGYLDQEKFAALLYDHLGRPGLYLVLNAGRGTAQMFGGGRSLRAEDAWRSAESRLASDAGPIALVEKFVQVIGDGTAGQDLPAAQRPKSRTRIELDRRDRQEAAAADAEGTARIGGTVIGAAGVIGLLAGVGRVRSRRGGNR</sequence>
<keyword evidence="1" id="KW-0732">Signal</keyword>
<protein>
    <recommendedName>
        <fullName evidence="4">TPM domain-containing protein</fullName>
    </recommendedName>
</protein>
<feature type="chain" id="PRO_5047055996" description="TPM domain-containing protein" evidence="1">
    <location>
        <begin position="25"/>
        <end position="229"/>
    </location>
</feature>
<dbReference type="EMBL" id="JADBDZ010000001">
    <property type="protein sequence ID" value="MBE1536492.1"/>
    <property type="molecule type" value="Genomic_DNA"/>
</dbReference>
<evidence type="ECO:0000313" key="2">
    <source>
        <dbReference type="EMBL" id="MBE1536492.1"/>
    </source>
</evidence>
<gene>
    <name evidence="2" type="ORF">H4W34_006325</name>
</gene>
<reference evidence="2 3" key="1">
    <citation type="submission" date="2020-10" db="EMBL/GenBank/DDBJ databases">
        <title>Sequencing the genomes of 1000 actinobacteria strains.</title>
        <authorList>
            <person name="Klenk H.-P."/>
        </authorList>
    </citation>
    <scope>NUCLEOTIDE SEQUENCE [LARGE SCALE GENOMIC DNA]</scope>
    <source>
        <strain evidence="2 3">DSM 46744</strain>
    </source>
</reference>
<evidence type="ECO:0008006" key="4">
    <source>
        <dbReference type="Google" id="ProtNLM"/>
    </source>
</evidence>
<organism evidence="2 3">
    <name type="scientific">Actinomadura algeriensis</name>
    <dbReference type="NCBI Taxonomy" id="1679523"/>
    <lineage>
        <taxon>Bacteria</taxon>
        <taxon>Bacillati</taxon>
        <taxon>Actinomycetota</taxon>
        <taxon>Actinomycetes</taxon>
        <taxon>Streptosporangiales</taxon>
        <taxon>Thermomonosporaceae</taxon>
        <taxon>Actinomadura</taxon>
    </lineage>
</organism>
<evidence type="ECO:0000256" key="1">
    <source>
        <dbReference type="SAM" id="SignalP"/>
    </source>
</evidence>
<proteinExistence type="predicted"/>